<protein>
    <submittedName>
        <fullName evidence="1">Uncharacterized protein</fullName>
    </submittedName>
</protein>
<proteinExistence type="predicted"/>
<dbReference type="RefSeq" id="WP_025863787.1">
    <property type="nucleotide sequence ID" value="NZ_BLAX01000001.1"/>
</dbReference>
<comment type="caution">
    <text evidence="1">The sequence shown here is derived from an EMBL/GenBank/DDBJ whole genome shotgun (WGS) entry which is preliminary data.</text>
</comment>
<evidence type="ECO:0000313" key="2">
    <source>
        <dbReference type="Proteomes" id="UP000391834"/>
    </source>
</evidence>
<sequence length="341" mass="39360">MKNRIEYLVRWKRRLGLLWVVLIFLTSISLGQRGQKSKTDQDWFFYPLTYLSKPDMASPSVLKYGTEAILVMKKDSTFGIVSVTVENGEPLLYSNQFKWMMGKGQQLGVDGGDFPALAKTGLHDEAELEGKERITGFPVRIINEIGRPNGFSRAGFMAEDEDILSVLEGDNQLARAMGLTHPQMAKPLFHIWNLVLKEIELKHWKRFYDNIPVIFYNGHQLNFKAERSKGWQVSIFQDEIQGNFDFTISRKLTPEEKTFLDEHYSRLSDVQRDKLEKKLTSLYFSEMAPYYIMRYGFYEGHTAYRAEPVAIAFIFGLKKLSELDAACNHDLLGVLTKHFTK</sequence>
<dbReference type="AlphaFoldDB" id="A0A5M4AVA7"/>
<dbReference type="OrthoDB" id="1123029at2"/>
<keyword evidence="2" id="KW-1185">Reference proteome</keyword>
<reference evidence="1 2" key="1">
    <citation type="submission" date="2019-10" db="EMBL/GenBank/DDBJ databases">
        <title>Prolixibacter strains distinguished by the presence of nitrate reductase genes were adept at nitrate-dependent anaerobic corrosion of metallic iron and carbon steel.</title>
        <authorList>
            <person name="Iino T."/>
            <person name="Shono N."/>
            <person name="Ito K."/>
            <person name="Nakamura R."/>
            <person name="Sueoka K."/>
            <person name="Harayama S."/>
            <person name="Ohkuma M."/>
        </authorList>
    </citation>
    <scope>NUCLEOTIDE SEQUENCE [LARGE SCALE GENOMIC DNA]</scope>
    <source>
        <strain evidence="1 2">JCM 13498</strain>
    </source>
</reference>
<accession>A0A5M4AVA7</accession>
<dbReference type="EMBL" id="BLAX01000001">
    <property type="protein sequence ID" value="GET31593.1"/>
    <property type="molecule type" value="Genomic_DNA"/>
</dbReference>
<dbReference type="Proteomes" id="UP000391834">
    <property type="component" value="Unassembled WGS sequence"/>
</dbReference>
<evidence type="ECO:0000313" key="1">
    <source>
        <dbReference type="EMBL" id="GET31593.1"/>
    </source>
</evidence>
<organism evidence="1 2">
    <name type="scientific">Prolixibacter bellariivorans</name>
    <dbReference type="NCBI Taxonomy" id="314319"/>
    <lineage>
        <taxon>Bacteria</taxon>
        <taxon>Pseudomonadati</taxon>
        <taxon>Bacteroidota</taxon>
        <taxon>Bacteroidia</taxon>
        <taxon>Marinilabiliales</taxon>
        <taxon>Prolixibacteraceae</taxon>
        <taxon>Prolixibacter</taxon>
    </lineage>
</organism>
<gene>
    <name evidence="1" type="ORF">PbJCM13498_04560</name>
</gene>
<name>A0A5M4AVA7_9BACT</name>